<feature type="non-terminal residue" evidence="2">
    <location>
        <position position="95"/>
    </location>
</feature>
<comment type="caution">
    <text evidence="2">The sequence shown here is derived from an EMBL/GenBank/DDBJ whole genome shotgun (WGS) entry which is preliminary data.</text>
</comment>
<feature type="region of interest" description="Disordered" evidence="1">
    <location>
        <begin position="73"/>
        <end position="95"/>
    </location>
</feature>
<accession>X0WV48</accession>
<gene>
    <name evidence="2" type="ORF">S01H1_65111</name>
</gene>
<evidence type="ECO:0000256" key="1">
    <source>
        <dbReference type="SAM" id="MobiDB-lite"/>
    </source>
</evidence>
<reference evidence="2" key="1">
    <citation type="journal article" date="2014" name="Front. Microbiol.">
        <title>High frequency of phylogenetically diverse reductive dehalogenase-homologous genes in deep subseafloor sedimentary metagenomes.</title>
        <authorList>
            <person name="Kawai M."/>
            <person name="Futagami T."/>
            <person name="Toyoda A."/>
            <person name="Takaki Y."/>
            <person name="Nishi S."/>
            <person name="Hori S."/>
            <person name="Arai W."/>
            <person name="Tsubouchi T."/>
            <person name="Morono Y."/>
            <person name="Uchiyama I."/>
            <person name="Ito T."/>
            <person name="Fujiyama A."/>
            <person name="Inagaki F."/>
            <person name="Takami H."/>
        </authorList>
    </citation>
    <scope>NUCLEOTIDE SEQUENCE</scope>
    <source>
        <strain evidence="2">Expedition CK06-06</strain>
    </source>
</reference>
<proteinExistence type="predicted"/>
<organism evidence="2">
    <name type="scientific">marine sediment metagenome</name>
    <dbReference type="NCBI Taxonomy" id="412755"/>
    <lineage>
        <taxon>unclassified sequences</taxon>
        <taxon>metagenomes</taxon>
        <taxon>ecological metagenomes</taxon>
    </lineage>
</organism>
<evidence type="ECO:0000313" key="2">
    <source>
        <dbReference type="EMBL" id="GAG34520.1"/>
    </source>
</evidence>
<dbReference type="EMBL" id="BARS01042962">
    <property type="protein sequence ID" value="GAG34520.1"/>
    <property type="molecule type" value="Genomic_DNA"/>
</dbReference>
<name>X0WV48_9ZZZZ</name>
<sequence length="95" mass="10233">MYVDAVTGEPVHYRQAGAVFAGVGVPVSRAGSPYTTWVPIPAQDVLSVDTDISYPLAERVTYSKVQDEAEAIRAKQAKAKKDGKSRPTEKQDIPG</sequence>
<dbReference type="AlphaFoldDB" id="X0WV48"/>
<protein>
    <submittedName>
        <fullName evidence="2">Uncharacterized protein</fullName>
    </submittedName>
</protein>